<name>A0A9P8RTV7_9PEZI</name>
<gene>
    <name evidence="4" type="ORF">GP486_000550</name>
</gene>
<evidence type="ECO:0000313" key="5">
    <source>
        <dbReference type="Proteomes" id="UP000750711"/>
    </source>
</evidence>
<comment type="subcellular location">
    <subcellularLocation>
        <location evidence="2">Nucleus</location>
    </subcellularLocation>
</comment>
<dbReference type="AlphaFoldDB" id="A0A9P8RTV7"/>
<keyword evidence="5" id="KW-1185">Reference proteome</keyword>
<organism evidence="4 5">
    <name type="scientific">Trichoglossum hirsutum</name>
    <dbReference type="NCBI Taxonomy" id="265104"/>
    <lineage>
        <taxon>Eukaryota</taxon>
        <taxon>Fungi</taxon>
        <taxon>Dikarya</taxon>
        <taxon>Ascomycota</taxon>
        <taxon>Pezizomycotina</taxon>
        <taxon>Geoglossomycetes</taxon>
        <taxon>Geoglossales</taxon>
        <taxon>Geoglossaceae</taxon>
        <taxon>Trichoglossum</taxon>
    </lineage>
</organism>
<protein>
    <recommendedName>
        <fullName evidence="3">YDG domain-containing protein</fullName>
    </recommendedName>
</protein>
<dbReference type="InterPro" id="IPR015947">
    <property type="entry name" value="PUA-like_sf"/>
</dbReference>
<comment type="caution">
    <text evidence="4">The sequence shown here is derived from an EMBL/GenBank/DDBJ whole genome shotgun (WGS) entry which is preliminary data.</text>
</comment>
<dbReference type="InterPro" id="IPR003105">
    <property type="entry name" value="SRA_YDG"/>
</dbReference>
<evidence type="ECO:0000313" key="4">
    <source>
        <dbReference type="EMBL" id="KAH0566057.1"/>
    </source>
</evidence>
<keyword evidence="1 2" id="KW-0539">Nucleus</keyword>
<reference evidence="4" key="1">
    <citation type="submission" date="2021-03" db="EMBL/GenBank/DDBJ databases">
        <title>Comparative genomics and phylogenomic investigation of the class Geoglossomycetes provide insights into ecological specialization and systematics.</title>
        <authorList>
            <person name="Melie T."/>
            <person name="Pirro S."/>
            <person name="Miller A.N."/>
            <person name="Quandt A."/>
        </authorList>
    </citation>
    <scope>NUCLEOTIDE SEQUENCE</scope>
    <source>
        <strain evidence="4">CAQ_001_2017</strain>
    </source>
</reference>
<accession>A0A9P8RTV7</accession>
<dbReference type="Pfam" id="PF02182">
    <property type="entry name" value="SAD_SRA"/>
    <property type="match status" value="1"/>
</dbReference>
<dbReference type="GO" id="GO:0005634">
    <property type="term" value="C:nucleus"/>
    <property type="evidence" value="ECO:0007669"/>
    <property type="project" value="UniProtKB-SubCell"/>
</dbReference>
<evidence type="ECO:0000259" key="3">
    <source>
        <dbReference type="PROSITE" id="PS51015"/>
    </source>
</evidence>
<dbReference type="Gene3D" id="2.30.280.10">
    <property type="entry name" value="SRA-YDG"/>
    <property type="match status" value="1"/>
</dbReference>
<dbReference type="EMBL" id="JAGHQM010000038">
    <property type="protein sequence ID" value="KAH0566057.1"/>
    <property type="molecule type" value="Genomic_DNA"/>
</dbReference>
<feature type="domain" description="YDG" evidence="3">
    <location>
        <begin position="1"/>
        <end position="91"/>
    </location>
</feature>
<dbReference type="PROSITE" id="PS51015">
    <property type="entry name" value="YDG"/>
    <property type="match status" value="1"/>
</dbReference>
<dbReference type="InterPro" id="IPR036987">
    <property type="entry name" value="SRA-YDG_sf"/>
</dbReference>
<proteinExistence type="predicted"/>
<evidence type="ECO:0000256" key="1">
    <source>
        <dbReference type="ARBA" id="ARBA00023242"/>
    </source>
</evidence>
<sequence length="142" mass="16166">MILTTNDAIDTEEGTAICKWNSDQLEEEPDARELLKNVISREPIRVLRKSGMQSKLAPVAGVRYDGLYRVSKHGLKPSNKQLSLFVELTRDPEQPDISEALKRPLAEERDDWEYYNRVEGGVTIGEELPILRILTETAEDLE</sequence>
<dbReference type="Proteomes" id="UP000750711">
    <property type="component" value="Unassembled WGS sequence"/>
</dbReference>
<evidence type="ECO:0000256" key="2">
    <source>
        <dbReference type="PROSITE-ProRule" id="PRU00358"/>
    </source>
</evidence>
<dbReference type="SUPFAM" id="SSF88697">
    <property type="entry name" value="PUA domain-like"/>
    <property type="match status" value="1"/>
</dbReference>